<dbReference type="Proteomes" id="UP001432322">
    <property type="component" value="Unassembled WGS sequence"/>
</dbReference>
<gene>
    <name evidence="1" type="ORF">PFISCL1PPCAC_16403</name>
</gene>
<dbReference type="AlphaFoldDB" id="A0AAV5VZX4"/>
<comment type="caution">
    <text evidence="1">The sequence shown here is derived from an EMBL/GenBank/DDBJ whole genome shotgun (WGS) entry which is preliminary data.</text>
</comment>
<feature type="non-terminal residue" evidence="1">
    <location>
        <position position="1"/>
    </location>
</feature>
<sequence>TRRSFHFLPFPPPPFFSSLSVRLFVLPMASSLRRLSMPSFLCPPTLPRLVHPRVPRWFVFHRRLKTRAPKPFVRASAYTDTAADGSEDCKGDLSACDFVKLVRDSKR</sequence>
<name>A0AAV5VZX4_9BILA</name>
<evidence type="ECO:0000313" key="2">
    <source>
        <dbReference type="Proteomes" id="UP001432322"/>
    </source>
</evidence>
<evidence type="ECO:0000313" key="1">
    <source>
        <dbReference type="EMBL" id="GMT25106.1"/>
    </source>
</evidence>
<proteinExistence type="predicted"/>
<protein>
    <submittedName>
        <fullName evidence="1">Uncharacterized protein</fullName>
    </submittedName>
</protein>
<keyword evidence="2" id="KW-1185">Reference proteome</keyword>
<reference evidence="1" key="1">
    <citation type="submission" date="2023-10" db="EMBL/GenBank/DDBJ databases">
        <title>Genome assembly of Pristionchus species.</title>
        <authorList>
            <person name="Yoshida K."/>
            <person name="Sommer R.J."/>
        </authorList>
    </citation>
    <scope>NUCLEOTIDE SEQUENCE</scope>
    <source>
        <strain evidence="1">RS5133</strain>
    </source>
</reference>
<dbReference type="EMBL" id="BTSY01000004">
    <property type="protein sequence ID" value="GMT25106.1"/>
    <property type="molecule type" value="Genomic_DNA"/>
</dbReference>
<accession>A0AAV5VZX4</accession>
<organism evidence="1 2">
    <name type="scientific">Pristionchus fissidentatus</name>
    <dbReference type="NCBI Taxonomy" id="1538716"/>
    <lineage>
        <taxon>Eukaryota</taxon>
        <taxon>Metazoa</taxon>
        <taxon>Ecdysozoa</taxon>
        <taxon>Nematoda</taxon>
        <taxon>Chromadorea</taxon>
        <taxon>Rhabditida</taxon>
        <taxon>Rhabditina</taxon>
        <taxon>Diplogasteromorpha</taxon>
        <taxon>Diplogasteroidea</taxon>
        <taxon>Neodiplogasteridae</taxon>
        <taxon>Pristionchus</taxon>
    </lineage>
</organism>